<name>A0ACC2ZR36_9EURO</name>
<gene>
    <name evidence="1" type="ORF">H2198_010633</name>
</gene>
<dbReference type="EMBL" id="JAPDRQ010000395">
    <property type="protein sequence ID" value="KAJ9650045.1"/>
    <property type="molecule type" value="Genomic_DNA"/>
</dbReference>
<sequence>MAGPSPLKFDPAIEKLAYMNKNRWRYFRWTPRTAFVTFMFVGFVPGVMLYAFGATDGKYNMRAKLRGDTIKEWVDPSTNGCVDTEKGHAAVGVYHNAQKDSDTVSILWGRQQGFLPRVSRAVASMPIGLLKSSPTTIDGYDGKGLTNAMGILGRNKGLEPWTLIFKHDATISSHMESASTWAPRPAKVLRSFYKVTLKSQYGGLGDDYVNATVELALIMSDMPHWAINRWLCTGLEHQSLEVNKLLAEEILPSASEDEKVAALSAHYQSSYVAMIVSLNYMDSKMKHYLQSMHVSLRRPEILCTGILLKKRGHAEPSWWNKEAVARLRVQEAASLSSEHDWRFTISKLLGLNLWPKGFEDHQSWW</sequence>
<keyword evidence="2" id="KW-1185">Reference proteome</keyword>
<comment type="caution">
    <text evidence="1">The sequence shown here is derived from an EMBL/GenBank/DDBJ whole genome shotgun (WGS) entry which is preliminary data.</text>
</comment>
<reference evidence="1" key="1">
    <citation type="submission" date="2022-10" db="EMBL/GenBank/DDBJ databases">
        <title>Culturing micro-colonial fungi from biological soil crusts in the Mojave desert and describing Neophaeococcomyces mojavensis, and introducing the new genera and species Taxawa tesnikishii.</title>
        <authorList>
            <person name="Kurbessoian T."/>
            <person name="Stajich J.E."/>
        </authorList>
    </citation>
    <scope>NUCLEOTIDE SEQUENCE</scope>
    <source>
        <strain evidence="1">JES_112</strain>
    </source>
</reference>
<evidence type="ECO:0000313" key="2">
    <source>
        <dbReference type="Proteomes" id="UP001172386"/>
    </source>
</evidence>
<evidence type="ECO:0000313" key="1">
    <source>
        <dbReference type="EMBL" id="KAJ9650045.1"/>
    </source>
</evidence>
<protein>
    <submittedName>
        <fullName evidence="1">Uncharacterized protein</fullName>
    </submittedName>
</protein>
<proteinExistence type="predicted"/>
<dbReference type="Proteomes" id="UP001172386">
    <property type="component" value="Unassembled WGS sequence"/>
</dbReference>
<accession>A0ACC2ZR36</accession>
<organism evidence="1 2">
    <name type="scientific">Neophaeococcomyces mojaviensis</name>
    <dbReference type="NCBI Taxonomy" id="3383035"/>
    <lineage>
        <taxon>Eukaryota</taxon>
        <taxon>Fungi</taxon>
        <taxon>Dikarya</taxon>
        <taxon>Ascomycota</taxon>
        <taxon>Pezizomycotina</taxon>
        <taxon>Eurotiomycetes</taxon>
        <taxon>Chaetothyriomycetidae</taxon>
        <taxon>Chaetothyriales</taxon>
        <taxon>Chaetothyriales incertae sedis</taxon>
        <taxon>Neophaeococcomyces</taxon>
    </lineage>
</organism>